<keyword evidence="5" id="KW-1185">Reference proteome</keyword>
<sequence>MTGSEPDLYAVLDLSDSAGHQEITAAFRRKLREHHPDLRNPALPFGPDPDEELRRIVEAYSVLRDPRRRAEYDRRRAGPVARTAARSVPVTVHRPAPPSEADPPIRAGPVRRHR</sequence>
<comment type="caution">
    <text evidence="4">The sequence shown here is derived from an EMBL/GenBank/DDBJ whole genome shotgun (WGS) entry which is preliminary data.</text>
</comment>
<proteinExistence type="predicted"/>
<dbReference type="PROSITE" id="PS50076">
    <property type="entry name" value="DNAJ_2"/>
    <property type="match status" value="1"/>
</dbReference>
<name>A0ABT7RW63_9NOCA</name>
<dbReference type="RefSeq" id="WP_003935510.1">
    <property type="nucleotide sequence ID" value="NZ_CP180630.1"/>
</dbReference>
<dbReference type="SUPFAM" id="SSF46565">
    <property type="entry name" value="Chaperone J-domain"/>
    <property type="match status" value="1"/>
</dbReference>
<reference evidence="4 5" key="1">
    <citation type="submission" date="2023-06" db="EMBL/GenBank/DDBJ databases">
        <title>Rhodococcus indonesiensis sp. nov a new member of the Rhodococcus ruber lineage isolated from a sediment of neutral hot spring.</title>
        <authorList>
            <person name="Kusuma A.B."/>
            <person name="Fenylestari G."/>
            <person name="Ammar F."/>
            <person name="Nouioui I."/>
            <person name="Goodfellow M."/>
        </authorList>
    </citation>
    <scope>NUCLEOTIDE SEQUENCE [LARGE SCALE GENOMIC DNA]</scope>
    <source>
        <strain evidence="4 5">CSLK01-03</strain>
    </source>
</reference>
<evidence type="ECO:0000259" key="3">
    <source>
        <dbReference type="PROSITE" id="PS50076"/>
    </source>
</evidence>
<dbReference type="Pfam" id="PF00226">
    <property type="entry name" value="DnaJ"/>
    <property type="match status" value="1"/>
</dbReference>
<organism evidence="4 5">
    <name type="scientific">Rhodococcus indonesiensis</name>
    <dbReference type="NCBI Taxonomy" id="3055869"/>
    <lineage>
        <taxon>Bacteria</taxon>
        <taxon>Bacillati</taxon>
        <taxon>Actinomycetota</taxon>
        <taxon>Actinomycetes</taxon>
        <taxon>Mycobacteriales</taxon>
        <taxon>Nocardiaceae</taxon>
        <taxon>Rhodococcus</taxon>
    </lineage>
</organism>
<protein>
    <submittedName>
        <fullName evidence="4">J domain-containing protein</fullName>
    </submittedName>
</protein>
<keyword evidence="1" id="KW-0143">Chaperone</keyword>
<dbReference type="PANTHER" id="PTHR43096:SF52">
    <property type="entry name" value="DNAJ HOMOLOG 1, MITOCHONDRIAL-RELATED"/>
    <property type="match status" value="1"/>
</dbReference>
<dbReference type="EMBL" id="JAUBOF010000138">
    <property type="protein sequence ID" value="MDM7491231.1"/>
    <property type="molecule type" value="Genomic_DNA"/>
</dbReference>
<dbReference type="Proteomes" id="UP001233164">
    <property type="component" value="Unassembled WGS sequence"/>
</dbReference>
<gene>
    <name evidence="4" type="ORF">QT969_23390</name>
</gene>
<evidence type="ECO:0000313" key="5">
    <source>
        <dbReference type="Proteomes" id="UP001233164"/>
    </source>
</evidence>
<feature type="domain" description="J" evidence="3">
    <location>
        <begin position="7"/>
        <end position="76"/>
    </location>
</feature>
<evidence type="ECO:0000256" key="2">
    <source>
        <dbReference type="SAM" id="MobiDB-lite"/>
    </source>
</evidence>
<accession>A0ABT7RW63</accession>
<feature type="region of interest" description="Disordered" evidence="2">
    <location>
        <begin position="73"/>
        <end position="114"/>
    </location>
</feature>
<evidence type="ECO:0000313" key="4">
    <source>
        <dbReference type="EMBL" id="MDM7491231.1"/>
    </source>
</evidence>
<dbReference type="Gene3D" id="1.10.287.110">
    <property type="entry name" value="DnaJ domain"/>
    <property type="match status" value="1"/>
</dbReference>
<dbReference type="InterPro" id="IPR036869">
    <property type="entry name" value="J_dom_sf"/>
</dbReference>
<dbReference type="PANTHER" id="PTHR43096">
    <property type="entry name" value="DNAJ HOMOLOG 1, MITOCHONDRIAL-RELATED"/>
    <property type="match status" value="1"/>
</dbReference>
<dbReference type="InterPro" id="IPR001623">
    <property type="entry name" value="DnaJ_domain"/>
</dbReference>
<dbReference type="CDD" id="cd06257">
    <property type="entry name" value="DnaJ"/>
    <property type="match status" value="1"/>
</dbReference>
<dbReference type="SMART" id="SM00271">
    <property type="entry name" value="DnaJ"/>
    <property type="match status" value="1"/>
</dbReference>
<dbReference type="PRINTS" id="PR00625">
    <property type="entry name" value="JDOMAIN"/>
</dbReference>
<evidence type="ECO:0000256" key="1">
    <source>
        <dbReference type="ARBA" id="ARBA00023186"/>
    </source>
</evidence>